<proteinExistence type="predicted"/>
<dbReference type="EMBL" id="BOOW01000030">
    <property type="protein sequence ID" value="GII94440.1"/>
    <property type="molecule type" value="Genomic_DNA"/>
</dbReference>
<keyword evidence="3" id="KW-1185">Reference proteome</keyword>
<gene>
    <name evidence="2" type="ORF">Ssi02_46710</name>
</gene>
<dbReference type="Proteomes" id="UP000606172">
    <property type="component" value="Unassembled WGS sequence"/>
</dbReference>
<name>A0A919V6U5_9ACTN</name>
<sequence>MAGMWDGFSSLISFARRRQGRRRLRNVVCHISVEVPGSAVPFPEPCPDASSSGPSVAASVERFLSFIQTTTTRQSYADTLARLTAQAGPGPPPTWSPPTTPP</sequence>
<feature type="region of interest" description="Disordered" evidence="1">
    <location>
        <begin position="83"/>
        <end position="102"/>
    </location>
</feature>
<reference evidence="2" key="1">
    <citation type="submission" date="2021-01" db="EMBL/GenBank/DDBJ databases">
        <title>Whole genome shotgun sequence of Sinosporangium siamense NBRC 109515.</title>
        <authorList>
            <person name="Komaki H."/>
            <person name="Tamura T."/>
        </authorList>
    </citation>
    <scope>NUCLEOTIDE SEQUENCE</scope>
    <source>
        <strain evidence="2">NBRC 109515</strain>
    </source>
</reference>
<evidence type="ECO:0000313" key="3">
    <source>
        <dbReference type="Proteomes" id="UP000606172"/>
    </source>
</evidence>
<comment type="caution">
    <text evidence="2">The sequence shown here is derived from an EMBL/GenBank/DDBJ whole genome shotgun (WGS) entry which is preliminary data.</text>
</comment>
<protein>
    <submittedName>
        <fullName evidence="2">Uncharacterized protein</fullName>
    </submittedName>
</protein>
<evidence type="ECO:0000256" key="1">
    <source>
        <dbReference type="SAM" id="MobiDB-lite"/>
    </source>
</evidence>
<organism evidence="2 3">
    <name type="scientific">Sinosporangium siamense</name>
    <dbReference type="NCBI Taxonomy" id="1367973"/>
    <lineage>
        <taxon>Bacteria</taxon>
        <taxon>Bacillati</taxon>
        <taxon>Actinomycetota</taxon>
        <taxon>Actinomycetes</taxon>
        <taxon>Streptosporangiales</taxon>
        <taxon>Streptosporangiaceae</taxon>
        <taxon>Sinosporangium</taxon>
    </lineage>
</organism>
<evidence type="ECO:0000313" key="2">
    <source>
        <dbReference type="EMBL" id="GII94440.1"/>
    </source>
</evidence>
<feature type="compositionally biased region" description="Pro residues" evidence="1">
    <location>
        <begin position="89"/>
        <end position="102"/>
    </location>
</feature>
<dbReference type="AlphaFoldDB" id="A0A919V6U5"/>
<accession>A0A919V6U5</accession>